<evidence type="ECO:0000256" key="1">
    <source>
        <dbReference type="SAM" id="Phobius"/>
    </source>
</evidence>
<feature type="domain" description="DUF835" evidence="2">
    <location>
        <begin position="134"/>
        <end position="268"/>
    </location>
</feature>
<organism evidence="3 4">
    <name type="scientific">Thermococcus paralvinellae</name>
    <dbReference type="NCBI Taxonomy" id="582419"/>
    <lineage>
        <taxon>Archaea</taxon>
        <taxon>Methanobacteriati</taxon>
        <taxon>Methanobacteriota</taxon>
        <taxon>Thermococci</taxon>
        <taxon>Thermococcales</taxon>
        <taxon>Thermococcaceae</taxon>
        <taxon>Thermococcus</taxon>
    </lineage>
</organism>
<protein>
    <recommendedName>
        <fullName evidence="2">DUF835 domain-containing protein</fullName>
    </recommendedName>
</protein>
<dbReference type="HOGENOM" id="CLU_067022_1_0_2"/>
<dbReference type="InterPro" id="IPR008553">
    <property type="entry name" value="DUF835"/>
</dbReference>
<dbReference type="EMBL" id="CP006965">
    <property type="protein sequence ID" value="AHF80803.1"/>
    <property type="molecule type" value="Genomic_DNA"/>
</dbReference>
<keyword evidence="4" id="KW-1185">Reference proteome</keyword>
<keyword evidence="1" id="KW-0812">Transmembrane</keyword>
<dbReference type="Pfam" id="PF05763">
    <property type="entry name" value="DUF835"/>
    <property type="match status" value="1"/>
</dbReference>
<gene>
    <name evidence="3" type="ORF">TES1_1425</name>
</gene>
<evidence type="ECO:0000313" key="3">
    <source>
        <dbReference type="EMBL" id="AHF80803.1"/>
    </source>
</evidence>
<accession>W0I8P5</accession>
<dbReference type="Proteomes" id="UP000019027">
    <property type="component" value="Chromosome"/>
</dbReference>
<evidence type="ECO:0000259" key="2">
    <source>
        <dbReference type="Pfam" id="PF05763"/>
    </source>
</evidence>
<keyword evidence="1" id="KW-1133">Transmembrane helix</keyword>
<dbReference type="RefSeq" id="WP_051408197.1">
    <property type="nucleotide sequence ID" value="NZ_CP006965.1"/>
</dbReference>
<dbReference type="STRING" id="582419.TES1_1425"/>
<name>W0I8P5_9EURY</name>
<evidence type="ECO:0000313" key="4">
    <source>
        <dbReference type="Proteomes" id="UP000019027"/>
    </source>
</evidence>
<feature type="transmembrane region" description="Helical" evidence="1">
    <location>
        <begin position="14"/>
        <end position="31"/>
    </location>
</feature>
<dbReference type="OrthoDB" id="86314at2157"/>
<proteinExistence type="predicted"/>
<feature type="transmembrane region" description="Helical" evidence="1">
    <location>
        <begin position="43"/>
        <end position="64"/>
    </location>
</feature>
<dbReference type="GeneID" id="25384309"/>
<reference evidence="3 4" key="1">
    <citation type="journal article" date="2014" name="Int. J. Syst. Evol. Microbiol.">
        <title>Thermococcus paralvinellae sp. nov. and Thermococcus cleftensis sp. nov. of hyperthermophilic heterotrophs from deep-sea hydrothermal vents.</title>
        <authorList>
            <person name="Hensley S.A."/>
            <person name="Jung J.H."/>
            <person name="Park C.S."/>
            <person name="Holden J.F."/>
        </authorList>
    </citation>
    <scope>NUCLEOTIDE SEQUENCE [LARGE SCALE GENOMIC DNA]</scope>
    <source>
        <strain evidence="3 4">ES1</strain>
    </source>
</reference>
<dbReference type="AlphaFoldDB" id="W0I8P5"/>
<feature type="transmembrane region" description="Helical" evidence="1">
    <location>
        <begin position="84"/>
        <end position="106"/>
    </location>
</feature>
<sequence>MIGIYDKVTFISDIVNFIFVLAVFAVTFKYRHGFVNKFPSLKGFYYTILVSLGIAVVGNVIDVLDNLVIQGHYLGSQFTDQLTSWIYAITIAFIGISWIKVIVNIVERYNPVPVVREDIEKTAEMNLDPGLYICTNENKCYNYFKGLLAERPGLVISRNPPEIVRETLGLKETPILWLTKIERKDTVYPTNLPYLMQTLVDFMKKEGKPKVILLKGIEYLITENGFKNIFKFLATLKDYAIVTGSIVLIPIESKAYEDKDFHLLIREFRVIE</sequence>
<dbReference type="KEGG" id="ths:TES1_1425"/>
<keyword evidence="1" id="KW-0472">Membrane</keyword>